<dbReference type="Pfam" id="PF00583">
    <property type="entry name" value="Acetyltransf_1"/>
    <property type="match status" value="1"/>
</dbReference>
<gene>
    <name evidence="2" type="ORF">LEA_09218</name>
</gene>
<protein>
    <submittedName>
        <fullName evidence="2">Protein containing GCN5-related N-acetyltransferase domain protein</fullName>
    </submittedName>
</protein>
<keyword evidence="2" id="KW-0808">Transferase</keyword>
<name>K1TD13_9ZZZZ</name>
<proteinExistence type="predicted"/>
<sequence length="247" mass="26844">FCGAVAVLKSIDGPTEAAGASDGEFKDCLAVKYILFAAFRLSLGEAWLQTDCGGRVTAVLLNKNDGTIICPSSSADLRELSEFASFFGENIYFCSGNDCADAKAVLMELSELPQKETCAQPLCDITADEYKVLTGKTPDSCDRAYLEWLSRTGRGVFGGSTRVMCIRQNGKTASLAVGDIVGKDAYIRDVATSEKYRGRGFAADCVISLSRELKKSADCIFLMCKPDNAKLYEKCGFIKKEYIIRKT</sequence>
<feature type="domain" description="N-acetyltransferase" evidence="1">
    <location>
        <begin position="107"/>
        <end position="247"/>
    </location>
</feature>
<evidence type="ECO:0000313" key="2">
    <source>
        <dbReference type="EMBL" id="EKC67603.1"/>
    </source>
</evidence>
<reference evidence="2" key="1">
    <citation type="journal article" date="2013" name="Environ. Microbiol.">
        <title>Microbiota from the distal guts of lean and obese adolescents exhibit partial functional redundancy besides clear differences in community structure.</title>
        <authorList>
            <person name="Ferrer M."/>
            <person name="Ruiz A."/>
            <person name="Lanza F."/>
            <person name="Haange S.B."/>
            <person name="Oberbach A."/>
            <person name="Till H."/>
            <person name="Bargiela R."/>
            <person name="Campoy C."/>
            <person name="Segura M.T."/>
            <person name="Richter M."/>
            <person name="von Bergen M."/>
            <person name="Seifert J."/>
            <person name="Suarez A."/>
        </authorList>
    </citation>
    <scope>NUCLEOTIDE SEQUENCE</scope>
</reference>
<dbReference type="SUPFAM" id="SSF55729">
    <property type="entry name" value="Acyl-CoA N-acyltransferases (Nat)"/>
    <property type="match status" value="1"/>
</dbReference>
<organism evidence="2">
    <name type="scientific">human gut metagenome</name>
    <dbReference type="NCBI Taxonomy" id="408170"/>
    <lineage>
        <taxon>unclassified sequences</taxon>
        <taxon>metagenomes</taxon>
        <taxon>organismal metagenomes</taxon>
    </lineage>
</organism>
<dbReference type="InterPro" id="IPR000182">
    <property type="entry name" value="GNAT_dom"/>
</dbReference>
<dbReference type="Gene3D" id="3.40.630.30">
    <property type="match status" value="1"/>
</dbReference>
<dbReference type="EMBL" id="AJWY01006165">
    <property type="protein sequence ID" value="EKC67603.1"/>
    <property type="molecule type" value="Genomic_DNA"/>
</dbReference>
<comment type="caution">
    <text evidence="2">The sequence shown here is derived from an EMBL/GenBank/DDBJ whole genome shotgun (WGS) entry which is preliminary data.</text>
</comment>
<dbReference type="PROSITE" id="PS51186">
    <property type="entry name" value="GNAT"/>
    <property type="match status" value="1"/>
</dbReference>
<dbReference type="InterPro" id="IPR016181">
    <property type="entry name" value="Acyl_CoA_acyltransferase"/>
</dbReference>
<dbReference type="AlphaFoldDB" id="K1TD13"/>
<evidence type="ECO:0000259" key="1">
    <source>
        <dbReference type="PROSITE" id="PS51186"/>
    </source>
</evidence>
<feature type="non-terminal residue" evidence="2">
    <location>
        <position position="1"/>
    </location>
</feature>
<accession>K1TD13</accession>
<dbReference type="GO" id="GO:0016747">
    <property type="term" value="F:acyltransferase activity, transferring groups other than amino-acyl groups"/>
    <property type="evidence" value="ECO:0007669"/>
    <property type="project" value="InterPro"/>
</dbReference>